<comment type="subunit">
    <text evidence="8">Monomer.</text>
</comment>
<feature type="compositionally biased region" description="Basic and acidic residues" evidence="9">
    <location>
        <begin position="629"/>
        <end position="659"/>
    </location>
</feature>
<evidence type="ECO:0000256" key="9">
    <source>
        <dbReference type="SAM" id="MobiDB-lite"/>
    </source>
</evidence>
<comment type="caution">
    <text evidence="10">The sequence shown here is derived from an EMBL/GenBank/DDBJ whole genome shotgun (WGS) entry which is preliminary data.</text>
</comment>
<keyword evidence="5 8" id="KW-0460">Magnesium</keyword>
<dbReference type="FunFam" id="3.40.50.1000:FF:000079">
    <property type="entry name" value="Enolase-phosphatase E1"/>
    <property type="match status" value="1"/>
</dbReference>
<dbReference type="GO" id="GO:0005737">
    <property type="term" value="C:cytoplasm"/>
    <property type="evidence" value="ECO:0007669"/>
    <property type="project" value="UniProtKB-SubCell"/>
</dbReference>
<dbReference type="InterPro" id="IPR023943">
    <property type="entry name" value="Enolase-ppase_E1"/>
</dbReference>
<feature type="region of interest" description="Disordered" evidence="9">
    <location>
        <begin position="542"/>
        <end position="787"/>
    </location>
</feature>
<feature type="binding site" evidence="8">
    <location>
        <position position="216"/>
    </location>
    <ligand>
        <name>Mg(2+)</name>
        <dbReference type="ChEBI" id="CHEBI:18420"/>
    </ligand>
</feature>
<dbReference type="InterPro" id="IPR006439">
    <property type="entry name" value="HAD-SF_hydro_IA"/>
</dbReference>
<organism evidence="10 11">
    <name type="scientific">Manduca sexta</name>
    <name type="common">Tobacco hawkmoth</name>
    <name type="synonym">Tobacco hornworm</name>
    <dbReference type="NCBI Taxonomy" id="7130"/>
    <lineage>
        <taxon>Eukaryota</taxon>
        <taxon>Metazoa</taxon>
        <taxon>Ecdysozoa</taxon>
        <taxon>Arthropoda</taxon>
        <taxon>Hexapoda</taxon>
        <taxon>Insecta</taxon>
        <taxon>Pterygota</taxon>
        <taxon>Neoptera</taxon>
        <taxon>Endopterygota</taxon>
        <taxon>Lepidoptera</taxon>
        <taxon>Glossata</taxon>
        <taxon>Ditrysia</taxon>
        <taxon>Bombycoidea</taxon>
        <taxon>Sphingidae</taxon>
        <taxon>Sphinginae</taxon>
        <taxon>Sphingini</taxon>
        <taxon>Manduca</taxon>
    </lineage>
</organism>
<feature type="compositionally biased region" description="Polar residues" evidence="9">
    <location>
        <begin position="700"/>
        <end position="720"/>
    </location>
</feature>
<evidence type="ECO:0000256" key="3">
    <source>
        <dbReference type="ARBA" id="ARBA00022723"/>
    </source>
</evidence>
<evidence type="ECO:0000313" key="10">
    <source>
        <dbReference type="EMBL" id="KAG6449935.1"/>
    </source>
</evidence>
<dbReference type="EC" id="3.1.3.77" evidence="8"/>
<sequence>MANENTEISDIIKKCKILLLDIEGTTTSISFVKDKLFPYAEENVKEFLDTKWEEDDVKEAVAALRKLALEDQEKNVEGAVVIPGEDASKEEQIEGLVKNVKWQMSSDRKAGPLKQLQGLIWKQGYDKGDIKGHVYDDVLPALEQWRSVQGHKIYIYSSGSVQAQKLLFGLSSSGDLLPHIDGHFDTAVGAKQEESSYKAIAEKIDCKLDEILFLTDIVKEAEAARAAGMFAALVSREGNAPLPADAAAAYPVLHSLAQLTATNKRKPDTQDEQPAKVPKTETEGDVKTTADEIVEKSSEVPEKAAEPEVEKMEVEDKPDEVQESKPEAVVETPVQVETVIEEVVDKTEAATAEVEMNPVVQEVSDKPEESKSEKMEIEAIEKEEEKPAEDNTNESKDKVKDKNDDEKTAPVAEETPPTVITEIEEMTDDKQNSSEVAEVIDIEPIVEEPPATEDIEDLKNVGEVLEKECDEILSKVQDVTNLDNIPLKPLHPIVEETMETENIDSNDIVDKILDTEMEMAMKPCEAVPVSTEVAEVAEVKTDTDEKFKKADPDAEAVKDDKHVEMVPEEKKEELKEVETVVPTDKSKDKINEKEETKPEAVVENATCTDVKTPEVENSKATPGETTMDTEVKAGESKANTDESKTDEKCELGDNVEVQKADAAYSDPVSKESPVESSTEKDVAETKEESTEEVKADSEVTDAQINGNTTNGDSGTVNLNGDVSKDEELSSRLSVENGKDTLNGSNGNSVEEQGQGDNKVELGVSDIKVKSVATDESRSDPIEQPTEA</sequence>
<dbReference type="SFLD" id="SFLDG01133">
    <property type="entry name" value="C1.5.4:_Enolase-phosphatase_Li"/>
    <property type="match status" value="1"/>
</dbReference>
<comment type="cofactor">
    <cofactor evidence="8">
        <name>Mg(2+)</name>
        <dbReference type="ChEBI" id="CHEBI:18420"/>
    </cofactor>
    <text evidence="8">Binds 1 Mg(2+) ion per subunit.</text>
</comment>
<dbReference type="SFLD" id="SFLDS00003">
    <property type="entry name" value="Haloacid_Dehalogenase"/>
    <property type="match status" value="1"/>
</dbReference>
<feature type="compositionally biased region" description="Basic and acidic residues" evidence="9">
    <location>
        <begin position="542"/>
        <end position="600"/>
    </location>
</feature>
<dbReference type="NCBIfam" id="TIGR01691">
    <property type="entry name" value="enolase-ppase"/>
    <property type="match status" value="1"/>
</dbReference>
<comment type="catalytic activity">
    <reaction evidence="8">
        <text>5-methylsulfanyl-2,3-dioxopentyl phosphate + H2O = 1,2-dihydroxy-5-(methylsulfanyl)pent-1-en-3-one + phosphate</text>
        <dbReference type="Rhea" id="RHEA:21700"/>
        <dbReference type="ChEBI" id="CHEBI:15377"/>
        <dbReference type="ChEBI" id="CHEBI:43474"/>
        <dbReference type="ChEBI" id="CHEBI:49252"/>
        <dbReference type="ChEBI" id="CHEBI:58828"/>
        <dbReference type="EC" id="3.1.3.77"/>
    </reaction>
</comment>
<feature type="compositionally biased region" description="Basic and acidic residues" evidence="9">
    <location>
        <begin position="668"/>
        <end position="697"/>
    </location>
</feature>
<dbReference type="GO" id="GO:0000287">
    <property type="term" value="F:magnesium ion binding"/>
    <property type="evidence" value="ECO:0007669"/>
    <property type="project" value="UniProtKB-UniRule"/>
</dbReference>
<evidence type="ECO:0000256" key="4">
    <source>
        <dbReference type="ARBA" id="ARBA00022801"/>
    </source>
</evidence>
<evidence type="ECO:0000256" key="8">
    <source>
        <dbReference type="HAMAP-Rule" id="MF_03117"/>
    </source>
</evidence>
<feature type="compositionally biased region" description="Polar residues" evidence="9">
    <location>
        <begin position="739"/>
        <end position="755"/>
    </location>
</feature>
<reference evidence="10" key="1">
    <citation type="journal article" date="2016" name="Insect Biochem. Mol. Biol.">
        <title>Multifaceted biological insights from a draft genome sequence of the tobacco hornworm moth, Manduca sexta.</title>
        <authorList>
            <person name="Kanost M.R."/>
            <person name="Arrese E.L."/>
            <person name="Cao X."/>
            <person name="Chen Y.R."/>
            <person name="Chellapilla S."/>
            <person name="Goldsmith M.R."/>
            <person name="Grosse-Wilde E."/>
            <person name="Heckel D.G."/>
            <person name="Herndon N."/>
            <person name="Jiang H."/>
            <person name="Papanicolaou A."/>
            <person name="Qu J."/>
            <person name="Soulages J.L."/>
            <person name="Vogel H."/>
            <person name="Walters J."/>
            <person name="Waterhouse R.M."/>
            <person name="Ahn S.J."/>
            <person name="Almeida F.C."/>
            <person name="An C."/>
            <person name="Aqrawi P."/>
            <person name="Bretschneider A."/>
            <person name="Bryant W.B."/>
            <person name="Bucks S."/>
            <person name="Chao H."/>
            <person name="Chevignon G."/>
            <person name="Christen J.M."/>
            <person name="Clarke D.F."/>
            <person name="Dittmer N.T."/>
            <person name="Ferguson L.C.F."/>
            <person name="Garavelou S."/>
            <person name="Gordon K.H.J."/>
            <person name="Gunaratna R.T."/>
            <person name="Han Y."/>
            <person name="Hauser F."/>
            <person name="He Y."/>
            <person name="Heidel-Fischer H."/>
            <person name="Hirsh A."/>
            <person name="Hu Y."/>
            <person name="Jiang H."/>
            <person name="Kalra D."/>
            <person name="Klinner C."/>
            <person name="Konig C."/>
            <person name="Kovar C."/>
            <person name="Kroll A.R."/>
            <person name="Kuwar S.S."/>
            <person name="Lee S.L."/>
            <person name="Lehman R."/>
            <person name="Li K."/>
            <person name="Li Z."/>
            <person name="Liang H."/>
            <person name="Lovelace S."/>
            <person name="Lu Z."/>
            <person name="Mansfield J.H."/>
            <person name="McCulloch K.J."/>
            <person name="Mathew T."/>
            <person name="Morton B."/>
            <person name="Muzny D.M."/>
            <person name="Neunemann D."/>
            <person name="Ongeri F."/>
            <person name="Pauchet Y."/>
            <person name="Pu L.L."/>
            <person name="Pyrousis I."/>
            <person name="Rao X.J."/>
            <person name="Redding A."/>
            <person name="Roesel C."/>
            <person name="Sanchez-Gracia A."/>
            <person name="Schaack S."/>
            <person name="Shukla A."/>
            <person name="Tetreau G."/>
            <person name="Wang Y."/>
            <person name="Xiong G.H."/>
            <person name="Traut W."/>
            <person name="Walsh T.K."/>
            <person name="Worley K.C."/>
            <person name="Wu D."/>
            <person name="Wu W."/>
            <person name="Wu Y.Q."/>
            <person name="Zhang X."/>
            <person name="Zou Z."/>
            <person name="Zucker H."/>
            <person name="Briscoe A.D."/>
            <person name="Burmester T."/>
            <person name="Clem R.J."/>
            <person name="Feyereisen R."/>
            <person name="Grimmelikhuijzen C.J.P."/>
            <person name="Hamodrakas S.J."/>
            <person name="Hansson B.S."/>
            <person name="Huguet E."/>
            <person name="Jermiin L.S."/>
            <person name="Lan Q."/>
            <person name="Lehman H.K."/>
            <person name="Lorenzen M."/>
            <person name="Merzendorfer H."/>
            <person name="Michalopoulos I."/>
            <person name="Morton D.B."/>
            <person name="Muthukrishnan S."/>
            <person name="Oakeshott J.G."/>
            <person name="Palmer W."/>
            <person name="Park Y."/>
            <person name="Passarelli A.L."/>
            <person name="Rozas J."/>
            <person name="Schwartz L.M."/>
            <person name="Smith W."/>
            <person name="Southgate A."/>
            <person name="Vilcinskas A."/>
            <person name="Vogt R."/>
            <person name="Wang P."/>
            <person name="Werren J."/>
            <person name="Yu X.Q."/>
            <person name="Zhou J.J."/>
            <person name="Brown S.J."/>
            <person name="Scherer S.E."/>
            <person name="Richards S."/>
            <person name="Blissard G.W."/>
        </authorList>
    </citation>
    <scope>NUCLEOTIDE SEQUENCE</scope>
</reference>
<comment type="function">
    <text evidence="8">Bifunctional enzyme that catalyzes the enolization of 2,3-diketo-5-methylthiopentyl-1-phosphate (DK-MTP-1-P) into the intermediate 2-hydroxy-3-keto-5-methylthiopentenyl-1-phosphate (HK-MTPenyl-1-P), which is then dephosphorylated to form the acireductone 1,2-dihydroxy-3-keto-5-methylthiopentene (DHK-MTPene).</text>
</comment>
<dbReference type="GO" id="GO:0043874">
    <property type="term" value="F:acireductone synthase activity"/>
    <property type="evidence" value="ECO:0007669"/>
    <property type="project" value="UniProtKB-EC"/>
</dbReference>
<keyword evidence="3 8" id="KW-0479">Metal-binding</keyword>
<comment type="subcellular location">
    <subcellularLocation>
        <location evidence="8">Cytoplasm</location>
    </subcellularLocation>
    <subcellularLocation>
        <location evidence="8">Nucleus</location>
    </subcellularLocation>
</comment>
<keyword evidence="7 8" id="KW-0539">Nucleus</keyword>
<evidence type="ECO:0000256" key="1">
    <source>
        <dbReference type="ARBA" id="ARBA00022490"/>
    </source>
</evidence>
<dbReference type="SFLD" id="SFLDF00044">
    <property type="entry name" value="enolase-phosphatase"/>
    <property type="match status" value="1"/>
</dbReference>
<dbReference type="SFLD" id="SFLDG01129">
    <property type="entry name" value="C1.5:_HAD__Beta-PGM__Phosphata"/>
    <property type="match status" value="1"/>
</dbReference>
<evidence type="ECO:0000256" key="6">
    <source>
        <dbReference type="ARBA" id="ARBA00023167"/>
    </source>
</evidence>
<comment type="pathway">
    <text evidence="8">Amino-acid biosynthesis; L-methionine biosynthesis via salvage pathway; L-methionine from S-methyl-5-thio-alpha-D-ribose 1-phosphate: step 3/6.</text>
</comment>
<dbReference type="GO" id="GO:0019509">
    <property type="term" value="P:L-methionine salvage from methylthioadenosine"/>
    <property type="evidence" value="ECO:0007669"/>
    <property type="project" value="UniProtKB-UniRule"/>
</dbReference>
<keyword evidence="1 8" id="KW-0963">Cytoplasm</keyword>
<evidence type="ECO:0000256" key="7">
    <source>
        <dbReference type="ARBA" id="ARBA00023242"/>
    </source>
</evidence>
<feature type="binding site" evidence="8">
    <location>
        <position position="21"/>
    </location>
    <ligand>
        <name>Mg(2+)</name>
        <dbReference type="ChEBI" id="CHEBI:18420"/>
    </ligand>
</feature>
<keyword evidence="6 8" id="KW-0486">Methionine biosynthesis</keyword>
<dbReference type="CDD" id="cd01629">
    <property type="entry name" value="HAD_EP"/>
    <property type="match status" value="1"/>
</dbReference>
<evidence type="ECO:0000256" key="2">
    <source>
        <dbReference type="ARBA" id="ARBA00022605"/>
    </source>
</evidence>
<keyword evidence="4 8" id="KW-0378">Hydrolase</keyword>
<feature type="binding site" evidence="8">
    <location>
        <position position="23"/>
    </location>
    <ligand>
        <name>Mg(2+)</name>
        <dbReference type="ChEBI" id="CHEBI:18420"/>
    </ligand>
</feature>
<keyword evidence="2 8" id="KW-0028">Amino-acid biosynthesis</keyword>
<feature type="compositionally biased region" description="Basic and acidic residues" evidence="9">
    <location>
        <begin position="766"/>
        <end position="780"/>
    </location>
</feature>
<feature type="compositionally biased region" description="Basic and acidic residues" evidence="9">
    <location>
        <begin position="278"/>
        <end position="328"/>
    </location>
</feature>
<evidence type="ECO:0000313" key="11">
    <source>
        <dbReference type="Proteomes" id="UP000791440"/>
    </source>
</evidence>
<dbReference type="HAMAP" id="MF_03117">
    <property type="entry name" value="Salvage_MtnC_euk"/>
    <property type="match status" value="1"/>
</dbReference>
<feature type="region of interest" description="Disordered" evidence="9">
    <location>
        <begin position="347"/>
        <end position="435"/>
    </location>
</feature>
<dbReference type="GO" id="GO:0005634">
    <property type="term" value="C:nucleus"/>
    <property type="evidence" value="ECO:0007669"/>
    <property type="project" value="UniProtKB-SubCell"/>
</dbReference>
<feature type="binding site" evidence="8">
    <location>
        <position position="191"/>
    </location>
    <ligand>
        <name>substrate</name>
    </ligand>
</feature>
<dbReference type="Pfam" id="PF00702">
    <property type="entry name" value="Hydrolase"/>
    <property type="match status" value="1"/>
</dbReference>
<dbReference type="Proteomes" id="UP000791440">
    <property type="component" value="Unassembled WGS sequence"/>
</dbReference>
<feature type="binding site" evidence="8">
    <location>
        <begin position="157"/>
        <end position="158"/>
    </location>
    <ligand>
        <name>substrate</name>
    </ligand>
</feature>
<feature type="compositionally biased region" description="Low complexity" evidence="9">
    <location>
        <begin position="410"/>
        <end position="421"/>
    </location>
</feature>
<protein>
    <recommendedName>
        <fullName evidence="8">Enolase-phosphatase E1</fullName>
        <ecNumber evidence="8">3.1.3.77</ecNumber>
    </recommendedName>
    <alternativeName>
        <fullName evidence="8">2,3-diketo-5-methylthio-1-phosphopentane phosphatase</fullName>
    </alternativeName>
</protein>
<dbReference type="InterPro" id="IPR027511">
    <property type="entry name" value="ENOPH1_eukaryotes"/>
</dbReference>
<name>A0A921Z2Z2_MANSE</name>
<dbReference type="NCBIfam" id="TIGR01549">
    <property type="entry name" value="HAD-SF-IA-v1"/>
    <property type="match status" value="1"/>
</dbReference>
<feature type="compositionally biased region" description="Polar residues" evidence="9">
    <location>
        <begin position="618"/>
        <end position="628"/>
    </location>
</feature>
<reference evidence="10" key="2">
    <citation type="submission" date="2020-12" db="EMBL/GenBank/DDBJ databases">
        <authorList>
            <person name="Kanost M."/>
        </authorList>
    </citation>
    <scope>NUCLEOTIDE SEQUENCE</scope>
</reference>
<comment type="pathway">
    <text evidence="8">Amino-acid biosynthesis; L-methionine biosynthesis via salvage pathway; L-methionine from S-methyl-5-thio-alpha-D-ribose 1-phosphate: step 4/6.</text>
</comment>
<feature type="compositionally biased region" description="Basic and acidic residues" evidence="9">
    <location>
        <begin position="363"/>
        <end position="408"/>
    </location>
</feature>
<dbReference type="AlphaFoldDB" id="A0A921Z2Z2"/>
<proteinExistence type="inferred from homology"/>
<dbReference type="PANTHER" id="PTHR20371:SF1">
    <property type="entry name" value="ENOLASE-PHOSPHATASE E1"/>
    <property type="match status" value="1"/>
</dbReference>
<dbReference type="EMBL" id="JH668381">
    <property type="protein sequence ID" value="KAG6449935.1"/>
    <property type="molecule type" value="Genomic_DNA"/>
</dbReference>
<dbReference type="HAMAP" id="MF_01681">
    <property type="entry name" value="Salvage_MtnC"/>
    <property type="match status" value="1"/>
</dbReference>
<dbReference type="PANTHER" id="PTHR20371">
    <property type="entry name" value="ENOLASE-PHOSPHATASE E1"/>
    <property type="match status" value="1"/>
</dbReference>
<gene>
    <name evidence="10" type="ORF">O3G_MSEX006324</name>
</gene>
<evidence type="ECO:0000256" key="5">
    <source>
        <dbReference type="ARBA" id="ARBA00022842"/>
    </source>
</evidence>
<comment type="similarity">
    <text evidence="8">Belongs to the HAD-like hydrolase superfamily. MasA/MtnC family.</text>
</comment>
<accession>A0A921Z2Z2</accession>
<keyword evidence="11" id="KW-1185">Reference proteome</keyword>
<feature type="region of interest" description="Disordered" evidence="9">
    <location>
        <begin position="261"/>
        <end position="333"/>
    </location>
</feature>